<feature type="region of interest" description="Disordered" evidence="1">
    <location>
        <begin position="1"/>
        <end position="20"/>
    </location>
</feature>
<dbReference type="EMBL" id="WBMR01000022">
    <property type="protein sequence ID" value="KAB2384543.1"/>
    <property type="molecule type" value="Genomic_DNA"/>
</dbReference>
<evidence type="ECO:0000313" key="3">
    <source>
        <dbReference type="EMBL" id="KAB2384543.1"/>
    </source>
</evidence>
<proteinExistence type="predicted"/>
<organism evidence="3 4">
    <name type="scientific">Actinomadura montaniterrae</name>
    <dbReference type="NCBI Taxonomy" id="1803903"/>
    <lineage>
        <taxon>Bacteria</taxon>
        <taxon>Bacillati</taxon>
        <taxon>Actinomycetota</taxon>
        <taxon>Actinomycetes</taxon>
        <taxon>Streptosporangiales</taxon>
        <taxon>Thermomonosporaceae</taxon>
        <taxon>Actinomadura</taxon>
    </lineage>
</organism>
<feature type="domain" description="Roadblock/LAMTOR2" evidence="2">
    <location>
        <begin position="37"/>
        <end position="127"/>
    </location>
</feature>
<keyword evidence="4" id="KW-1185">Reference proteome</keyword>
<dbReference type="Proteomes" id="UP000483004">
    <property type="component" value="Unassembled WGS sequence"/>
</dbReference>
<accession>A0A6L3VWL8</accession>
<comment type="caution">
    <text evidence="3">The sequence shown here is derived from an EMBL/GenBank/DDBJ whole genome shotgun (WGS) entry which is preliminary data.</text>
</comment>
<dbReference type="Pfam" id="PF03259">
    <property type="entry name" value="Robl_LC7"/>
    <property type="match status" value="1"/>
</dbReference>
<evidence type="ECO:0000256" key="1">
    <source>
        <dbReference type="SAM" id="MobiDB-lite"/>
    </source>
</evidence>
<dbReference type="Gene3D" id="3.30.450.30">
    <property type="entry name" value="Dynein light chain 2a, cytoplasmic"/>
    <property type="match status" value="1"/>
</dbReference>
<dbReference type="AlphaFoldDB" id="A0A6L3VWL8"/>
<dbReference type="OrthoDB" id="5187023at2"/>
<dbReference type="SMART" id="SM00960">
    <property type="entry name" value="Robl_LC7"/>
    <property type="match status" value="1"/>
</dbReference>
<evidence type="ECO:0000313" key="4">
    <source>
        <dbReference type="Proteomes" id="UP000483004"/>
    </source>
</evidence>
<reference evidence="3 4" key="1">
    <citation type="submission" date="2019-09" db="EMBL/GenBank/DDBJ databases">
        <title>Actinomadura physcomitrii sp. nov., a novel actinomycete isolated from moss [Physcomitrium sphaericum (Ludw) Fuernr].</title>
        <authorList>
            <person name="Liu C."/>
            <person name="Zhuang X."/>
        </authorList>
    </citation>
    <scope>NUCLEOTIDE SEQUENCE [LARGE SCALE GENOMIC DNA]</scope>
    <source>
        <strain evidence="3 4">CYP1-1B</strain>
    </source>
</reference>
<sequence>MTAPRTAWTPGNDEPPRRNDEELPLNAVSPNEAQDLAWLLRGLGDEVPAIRGSVLLSADGMLKAAHGFDRTSAEQMAALASSLFSITRSAGTRFDGSNEVRQVVAELRSSQLFISWAGFNSVLAVMASADADPAVVGFEMARLIRAVRPFLHTAARPAAAASDRAPSP</sequence>
<dbReference type="InterPro" id="IPR004942">
    <property type="entry name" value="Roadblock/LAMTOR2_dom"/>
</dbReference>
<gene>
    <name evidence="3" type="ORF">F9B16_11280</name>
</gene>
<dbReference type="PANTHER" id="PTHR36222">
    <property type="entry name" value="SERINE PROTEASE INHIBITOR RV3364C"/>
    <property type="match status" value="1"/>
</dbReference>
<protein>
    <submittedName>
        <fullName evidence="3">Roadblock/LC7 domain-containing protein</fullName>
    </submittedName>
</protein>
<dbReference type="InterPro" id="IPR053141">
    <property type="entry name" value="Mycobact_SerProt_Inhib_Rv3364c"/>
</dbReference>
<name>A0A6L3VWL8_9ACTN</name>
<dbReference type="SUPFAM" id="SSF103196">
    <property type="entry name" value="Roadblock/LC7 domain"/>
    <property type="match status" value="1"/>
</dbReference>
<dbReference type="PANTHER" id="PTHR36222:SF1">
    <property type="entry name" value="SERINE PROTEASE INHIBITOR RV3364C"/>
    <property type="match status" value="1"/>
</dbReference>
<evidence type="ECO:0000259" key="2">
    <source>
        <dbReference type="SMART" id="SM00960"/>
    </source>
</evidence>